<dbReference type="SUPFAM" id="SSF51735">
    <property type="entry name" value="NAD(P)-binding Rossmann-fold domains"/>
    <property type="match status" value="1"/>
</dbReference>
<dbReference type="InterPro" id="IPR008030">
    <property type="entry name" value="NmrA-like"/>
</dbReference>
<protein>
    <recommendedName>
        <fullName evidence="3">NmrA-like family domain-containing protein 1</fullName>
    </recommendedName>
</protein>
<reference evidence="5" key="1">
    <citation type="submission" date="2021-02" db="EMBL/GenBank/DDBJ databases">
        <authorList>
            <person name="Nowell W R."/>
        </authorList>
    </citation>
    <scope>NUCLEOTIDE SEQUENCE</scope>
</reference>
<dbReference type="Proteomes" id="UP000681722">
    <property type="component" value="Unassembled WGS sequence"/>
</dbReference>
<feature type="domain" description="NmrA-like" evidence="4">
    <location>
        <begin position="7"/>
        <end position="124"/>
    </location>
</feature>
<dbReference type="PANTHER" id="PTHR42748:SF7">
    <property type="entry name" value="NMRA LIKE REDOX SENSOR 1-RELATED"/>
    <property type="match status" value="1"/>
</dbReference>
<dbReference type="InterPro" id="IPR051164">
    <property type="entry name" value="NmrA-like_oxidored"/>
</dbReference>
<evidence type="ECO:0000256" key="1">
    <source>
        <dbReference type="ARBA" id="ARBA00006328"/>
    </source>
</evidence>
<dbReference type="EMBL" id="CAJOBC010069070">
    <property type="protein sequence ID" value="CAF4236361.1"/>
    <property type="molecule type" value="Genomic_DNA"/>
</dbReference>
<proteinExistence type="inferred from homology"/>
<dbReference type="Gene3D" id="3.40.50.720">
    <property type="entry name" value="NAD(P)-binding Rossmann-like Domain"/>
    <property type="match status" value="2"/>
</dbReference>
<name>A0A815HVU5_9BILA</name>
<evidence type="ECO:0000313" key="7">
    <source>
        <dbReference type="Proteomes" id="UP000663829"/>
    </source>
</evidence>
<gene>
    <name evidence="5" type="ORF">GPM918_LOCUS31303</name>
    <name evidence="6" type="ORF">SRO942_LOCUS31939</name>
</gene>
<dbReference type="AlphaFoldDB" id="A0A815HVU5"/>
<organism evidence="5 7">
    <name type="scientific">Didymodactylos carnosus</name>
    <dbReference type="NCBI Taxonomy" id="1234261"/>
    <lineage>
        <taxon>Eukaryota</taxon>
        <taxon>Metazoa</taxon>
        <taxon>Spiralia</taxon>
        <taxon>Gnathifera</taxon>
        <taxon>Rotifera</taxon>
        <taxon>Eurotatoria</taxon>
        <taxon>Bdelloidea</taxon>
        <taxon>Philodinida</taxon>
        <taxon>Philodinidae</taxon>
        <taxon>Didymodactylos</taxon>
    </lineage>
</organism>
<dbReference type="EMBL" id="CAJNOQ010015329">
    <property type="protein sequence ID" value="CAF1359374.1"/>
    <property type="molecule type" value="Genomic_DNA"/>
</dbReference>
<keyword evidence="7" id="KW-1185">Reference proteome</keyword>
<dbReference type="PANTHER" id="PTHR42748">
    <property type="entry name" value="NITROGEN METABOLITE REPRESSION PROTEIN NMRA FAMILY MEMBER"/>
    <property type="match status" value="1"/>
</dbReference>
<accession>A0A815HVU5</accession>
<dbReference type="InterPro" id="IPR036291">
    <property type="entry name" value="NAD(P)-bd_dom_sf"/>
</dbReference>
<keyword evidence="2" id="KW-0521">NADP</keyword>
<evidence type="ECO:0000259" key="4">
    <source>
        <dbReference type="Pfam" id="PF05368"/>
    </source>
</evidence>
<evidence type="ECO:0000256" key="3">
    <source>
        <dbReference type="ARBA" id="ARBA00040296"/>
    </source>
</evidence>
<dbReference type="Proteomes" id="UP000663829">
    <property type="component" value="Unassembled WGS sequence"/>
</dbReference>
<comment type="caution">
    <text evidence="5">The sequence shown here is derived from an EMBL/GenBank/DDBJ whole genome shotgun (WGS) entry which is preliminary data.</text>
</comment>
<comment type="similarity">
    <text evidence="1">Belongs to the NmrA-type oxidoreductase family.</text>
</comment>
<dbReference type="OrthoDB" id="300709at2759"/>
<evidence type="ECO:0000256" key="2">
    <source>
        <dbReference type="ARBA" id="ARBA00022857"/>
    </source>
</evidence>
<dbReference type="Pfam" id="PF05368">
    <property type="entry name" value="NmrA"/>
    <property type="match status" value="1"/>
</dbReference>
<evidence type="ECO:0000313" key="6">
    <source>
        <dbReference type="EMBL" id="CAF4236361.1"/>
    </source>
</evidence>
<sequence>MSSQRTQRKIIIIGGTGKQGSAVINALLSSKSAPSLYLATLTRNPQAKKALELKERGVELVQIDLDEVTVDHSVFFQLAGADGLFVAQAISDKEVEEGRTIINAAEKAGVEQVVYSSVGQAHDAPYPGALILRFSILAQAFLNPEKYDRQSIELAADKMNGHQLSQTFSKVLGRPMKYEKMKPRDESSRLMVQWIENNNFLVDVEALKKEHELNLKSVEDFIKDNKHVFE</sequence>
<evidence type="ECO:0000313" key="5">
    <source>
        <dbReference type="EMBL" id="CAF1359374.1"/>
    </source>
</evidence>